<proteinExistence type="predicted"/>
<dbReference type="PANTHER" id="PTHR40396:SF1">
    <property type="entry name" value="ATPASE AAA-TYPE CORE DOMAIN-CONTAINING PROTEIN"/>
    <property type="match status" value="1"/>
</dbReference>
<dbReference type="InterPro" id="IPR003959">
    <property type="entry name" value="ATPase_AAA_core"/>
</dbReference>
<dbReference type="PANTHER" id="PTHR40396">
    <property type="entry name" value="ATPASE-LIKE PROTEIN"/>
    <property type="match status" value="1"/>
</dbReference>
<dbReference type="InterPro" id="IPR027417">
    <property type="entry name" value="P-loop_NTPase"/>
</dbReference>
<feature type="domain" description="ATPase AAA-type core" evidence="1">
    <location>
        <begin position="45"/>
        <end position="371"/>
    </location>
</feature>
<evidence type="ECO:0000313" key="3">
    <source>
        <dbReference type="Proteomes" id="UP000549517"/>
    </source>
</evidence>
<keyword evidence="2" id="KW-0547">Nucleotide-binding</keyword>
<gene>
    <name evidence="2" type="ORF">HLA91_13130</name>
</gene>
<dbReference type="GO" id="GO:0005524">
    <property type="term" value="F:ATP binding"/>
    <property type="evidence" value="ECO:0007669"/>
    <property type="project" value="UniProtKB-KW"/>
</dbReference>
<dbReference type="EMBL" id="JABEMC010000013">
    <property type="protein sequence ID" value="NNG80303.1"/>
    <property type="molecule type" value="Genomic_DNA"/>
</dbReference>
<dbReference type="RefSeq" id="WP_170275061.1">
    <property type="nucleotide sequence ID" value="NZ_BAAAKH010000004.1"/>
</dbReference>
<dbReference type="GO" id="GO:0016887">
    <property type="term" value="F:ATP hydrolysis activity"/>
    <property type="evidence" value="ECO:0007669"/>
    <property type="project" value="InterPro"/>
</dbReference>
<name>A0A849AUM4_9MICO</name>
<dbReference type="Gene3D" id="3.40.50.300">
    <property type="entry name" value="P-loop containing nucleotide triphosphate hydrolases"/>
    <property type="match status" value="1"/>
</dbReference>
<dbReference type="AlphaFoldDB" id="A0A849AUM4"/>
<dbReference type="Proteomes" id="UP000549517">
    <property type="component" value="Unassembled WGS sequence"/>
</dbReference>
<evidence type="ECO:0000259" key="1">
    <source>
        <dbReference type="Pfam" id="PF13304"/>
    </source>
</evidence>
<comment type="caution">
    <text evidence="2">The sequence shown here is derived from an EMBL/GenBank/DDBJ whole genome shotgun (WGS) entry which is preliminary data.</text>
</comment>
<sequence>MLFLSFTVRNHGSIRDEVTLDFTKPALRTLSPKSGSWEDATYTMAGVFGGNATGKSALLDAVIYFFSAIAESATTWQASKHMRRKPFRLDSHSRAASSLYEMHFVYDGRRHVYGFEVDADGIRAEWLRDVPRTRWRTLLDRRREGRALAAGAGSRGQVAVTPRELAISRARLLPESPLHGIAEALVSSFDAVSVKDSHREARLIDIADALADGAISFADLLLLLQAADIGVTNVEIEEADLPEHVRRAVMRFMSDIRGDETEEAVEDGELDLDEENLAQVVRRLVFSHRGAEPESPRFTIHDESDGTIAWLAIAVPALEVLRRGGLLVVDEIDASLHPHLLEVMLGVFADPEVNVHHAQLIFTSHESYILSSLSDLSLEPEQVWLTDKTDEGVTELTCLADFPKHPDANVARRYLTGRYGGIPRLSPSSFAALVTAGES</sequence>
<evidence type="ECO:0000313" key="2">
    <source>
        <dbReference type="EMBL" id="NNG80303.1"/>
    </source>
</evidence>
<keyword evidence="2" id="KW-0067">ATP-binding</keyword>
<protein>
    <submittedName>
        <fullName evidence="2">ATP-binding protein</fullName>
    </submittedName>
</protein>
<dbReference type="SUPFAM" id="SSF52540">
    <property type="entry name" value="P-loop containing nucleoside triphosphate hydrolases"/>
    <property type="match status" value="1"/>
</dbReference>
<organism evidence="2 3">
    <name type="scientific">Brevibacterium luteolum</name>
    <dbReference type="NCBI Taxonomy" id="199591"/>
    <lineage>
        <taxon>Bacteria</taxon>
        <taxon>Bacillati</taxon>
        <taxon>Actinomycetota</taxon>
        <taxon>Actinomycetes</taxon>
        <taxon>Micrococcales</taxon>
        <taxon>Brevibacteriaceae</taxon>
        <taxon>Brevibacterium</taxon>
    </lineage>
</organism>
<accession>A0A849AUM4</accession>
<dbReference type="Pfam" id="PF13304">
    <property type="entry name" value="AAA_21"/>
    <property type="match status" value="1"/>
</dbReference>
<reference evidence="2 3" key="1">
    <citation type="submission" date="2020-05" db="EMBL/GenBank/DDBJ databases">
        <title>MicrobeNet Type strains.</title>
        <authorList>
            <person name="Nicholson A.C."/>
        </authorList>
    </citation>
    <scope>NUCLEOTIDE SEQUENCE [LARGE SCALE GENOMIC DNA]</scope>
    <source>
        <strain evidence="2 3">CCUG 46604</strain>
    </source>
</reference>